<dbReference type="PANTHER" id="PTHR22642:SF2">
    <property type="entry name" value="PROTEIN LONG AFTER FAR-RED 3"/>
    <property type="match status" value="1"/>
</dbReference>
<sequence length="570" mass="62371">MVLQFCSGRGKSARFTLPLLVSALFQVGQLQAAPDRIWYNGDVHTSDRSSPAAQAFAIEDGKFVAVGSNNDVRALADEDTVQMDLNGKTVLPGIIDGHFHLFSWYEISRGVDMTGVNDVGTWVEQVKQKAKETPAGGWIIGGGWDHNAAGGVFPTASQLDEVAPDHLVALGDIDHHTMWVNSKVLKKFNITADTPSPFGGEIVKDPATGEPTGILKETAAFIVWQSDAFLPKKPERKQIWKDAIAYMNSLGITGMHNMGEAWQMDDLIELVESDEMPMRMWYAPMVHSGKEVKELLPAYKSINARAAKHADKGPNFAFGYIKGVTDGVLSSRTAVLEEEYSDAPGEHGKFFIEPSEAKNIVRVANAANIPVALHAVGDEAVHEALDAFAASTRKPDLPNRLEHIEVMLPEDLPRFQQLNVVASMQPQHAVSSPYVPQRIGSEREEWAYSWRKILNSGVRLALSSDWPTSSANPLAQLHGAVTRQSLAGEPEGGWHIDQALTFDEALYAMTEQSAELSGWQQEIGSISTGKWADFVILDRPIVLPVDLKLLEANVEATFIAGDAVYQKADQ</sequence>
<keyword evidence="1" id="KW-0732">Signal</keyword>
<evidence type="ECO:0000259" key="2">
    <source>
        <dbReference type="Pfam" id="PF07969"/>
    </source>
</evidence>
<dbReference type="SUPFAM" id="SSF51338">
    <property type="entry name" value="Composite domain of metallo-dependent hydrolases"/>
    <property type="match status" value="1"/>
</dbReference>
<dbReference type="InterPro" id="IPR032466">
    <property type="entry name" value="Metal_Hydrolase"/>
</dbReference>
<organism evidence="3 4">
    <name type="scientific">Pseudomaricurvus hydrocarbonicus</name>
    <dbReference type="NCBI Taxonomy" id="1470433"/>
    <lineage>
        <taxon>Bacteria</taxon>
        <taxon>Pseudomonadati</taxon>
        <taxon>Pseudomonadota</taxon>
        <taxon>Gammaproteobacteria</taxon>
        <taxon>Cellvibrionales</taxon>
        <taxon>Cellvibrionaceae</taxon>
        <taxon>Pseudomaricurvus</taxon>
    </lineage>
</organism>
<dbReference type="InterPro" id="IPR013108">
    <property type="entry name" value="Amidohydro_3"/>
</dbReference>
<dbReference type="Gene3D" id="3.10.310.70">
    <property type="match status" value="1"/>
</dbReference>
<evidence type="ECO:0000256" key="1">
    <source>
        <dbReference type="SAM" id="SignalP"/>
    </source>
</evidence>
<dbReference type="AlphaFoldDB" id="A0A9E5MGW0"/>
<protein>
    <submittedName>
        <fullName evidence="3">Amidohydrolase</fullName>
    </submittedName>
</protein>
<dbReference type="RefSeq" id="WP_167183564.1">
    <property type="nucleotide sequence ID" value="NZ_JAAONZ010000003.1"/>
</dbReference>
<dbReference type="Gene3D" id="3.20.20.140">
    <property type="entry name" value="Metal-dependent hydrolases"/>
    <property type="match status" value="1"/>
</dbReference>
<comment type="caution">
    <text evidence="3">The sequence shown here is derived from an EMBL/GenBank/DDBJ whole genome shotgun (WGS) entry which is preliminary data.</text>
</comment>
<gene>
    <name evidence="3" type="ORF">G8770_06600</name>
</gene>
<dbReference type="InterPro" id="IPR033932">
    <property type="entry name" value="YtcJ-like"/>
</dbReference>
<proteinExistence type="predicted"/>
<feature type="chain" id="PRO_5039529921" evidence="1">
    <location>
        <begin position="33"/>
        <end position="570"/>
    </location>
</feature>
<evidence type="ECO:0000313" key="3">
    <source>
        <dbReference type="EMBL" id="NHO65211.1"/>
    </source>
</evidence>
<dbReference type="EMBL" id="JAAONZ010000003">
    <property type="protein sequence ID" value="NHO65211.1"/>
    <property type="molecule type" value="Genomic_DNA"/>
</dbReference>
<name>A0A9E5MGW0_9GAMM</name>
<dbReference type="Pfam" id="PF07969">
    <property type="entry name" value="Amidohydro_3"/>
    <property type="match status" value="1"/>
</dbReference>
<dbReference type="Proteomes" id="UP000787472">
    <property type="component" value="Unassembled WGS sequence"/>
</dbReference>
<feature type="signal peptide" evidence="1">
    <location>
        <begin position="1"/>
        <end position="32"/>
    </location>
</feature>
<reference evidence="3" key="1">
    <citation type="submission" date="2020-03" db="EMBL/GenBank/DDBJ databases">
        <authorList>
            <person name="Guo F."/>
        </authorList>
    </citation>
    <scope>NUCLEOTIDE SEQUENCE</scope>
    <source>
        <strain evidence="3">JCM 30134</strain>
    </source>
</reference>
<dbReference type="Gene3D" id="2.30.40.10">
    <property type="entry name" value="Urease, subunit C, domain 1"/>
    <property type="match status" value="1"/>
</dbReference>
<keyword evidence="4" id="KW-1185">Reference proteome</keyword>
<dbReference type="GO" id="GO:0016810">
    <property type="term" value="F:hydrolase activity, acting on carbon-nitrogen (but not peptide) bonds"/>
    <property type="evidence" value="ECO:0007669"/>
    <property type="project" value="InterPro"/>
</dbReference>
<accession>A0A9E5MGW0</accession>
<evidence type="ECO:0000313" key="4">
    <source>
        <dbReference type="Proteomes" id="UP000787472"/>
    </source>
</evidence>
<dbReference type="CDD" id="cd01300">
    <property type="entry name" value="YtcJ_like"/>
    <property type="match status" value="1"/>
</dbReference>
<feature type="domain" description="Amidohydrolase 3" evidence="2">
    <location>
        <begin position="83"/>
        <end position="565"/>
    </location>
</feature>
<dbReference type="SUPFAM" id="SSF51556">
    <property type="entry name" value="Metallo-dependent hydrolases"/>
    <property type="match status" value="1"/>
</dbReference>
<dbReference type="PANTHER" id="PTHR22642">
    <property type="entry name" value="IMIDAZOLONEPROPIONASE"/>
    <property type="match status" value="1"/>
</dbReference>
<dbReference type="InterPro" id="IPR011059">
    <property type="entry name" value="Metal-dep_hydrolase_composite"/>
</dbReference>